<keyword evidence="6 11" id="KW-1133">Transmembrane helix</keyword>
<dbReference type="PANTHER" id="PTHR30348:SF4">
    <property type="entry name" value="DUF72 DOMAIN-CONTAINING PROTEIN"/>
    <property type="match status" value="1"/>
</dbReference>
<feature type="compositionally biased region" description="Acidic residues" evidence="10">
    <location>
        <begin position="959"/>
        <end position="972"/>
    </location>
</feature>
<evidence type="ECO:0000256" key="5">
    <source>
        <dbReference type="ARBA" id="ARBA00022833"/>
    </source>
</evidence>
<organism evidence="14 15">
    <name type="scientific">Symbiodinium microadriaticum</name>
    <name type="common">Dinoflagellate</name>
    <name type="synonym">Zooxanthella microadriatica</name>
    <dbReference type="NCBI Taxonomy" id="2951"/>
    <lineage>
        <taxon>Eukaryota</taxon>
        <taxon>Sar</taxon>
        <taxon>Alveolata</taxon>
        <taxon>Dinophyceae</taxon>
        <taxon>Suessiales</taxon>
        <taxon>Symbiodiniaceae</taxon>
        <taxon>Symbiodinium</taxon>
    </lineage>
</organism>
<feature type="compositionally biased region" description="Basic and acidic residues" evidence="10">
    <location>
        <begin position="833"/>
        <end position="865"/>
    </location>
</feature>
<dbReference type="InterPro" id="IPR002763">
    <property type="entry name" value="DUF72"/>
</dbReference>
<keyword evidence="2 11" id="KW-0812">Transmembrane</keyword>
<feature type="compositionally biased region" description="Basic and acidic residues" evidence="10">
    <location>
        <begin position="383"/>
        <end position="400"/>
    </location>
</feature>
<dbReference type="GO" id="GO:0016020">
    <property type="term" value="C:membrane"/>
    <property type="evidence" value="ECO:0007669"/>
    <property type="project" value="UniProtKB-SubCell"/>
</dbReference>
<feature type="transmembrane region" description="Helical" evidence="11">
    <location>
        <begin position="712"/>
        <end position="732"/>
    </location>
</feature>
<evidence type="ECO:0000313" key="15">
    <source>
        <dbReference type="Proteomes" id="UP000186817"/>
    </source>
</evidence>
<dbReference type="GO" id="GO:0003677">
    <property type="term" value="F:DNA binding"/>
    <property type="evidence" value="ECO:0007669"/>
    <property type="project" value="InterPro"/>
</dbReference>
<feature type="region of interest" description="Disordered" evidence="10">
    <location>
        <begin position="2803"/>
        <end position="2835"/>
    </location>
</feature>
<dbReference type="GO" id="GO:0006310">
    <property type="term" value="P:DNA recombination"/>
    <property type="evidence" value="ECO:0007669"/>
    <property type="project" value="UniProtKB-KW"/>
</dbReference>
<feature type="domain" description="CHY-type" evidence="13">
    <location>
        <begin position="1177"/>
        <end position="1248"/>
    </location>
</feature>
<dbReference type="GO" id="GO:0015074">
    <property type="term" value="P:DNA integration"/>
    <property type="evidence" value="ECO:0007669"/>
    <property type="project" value="InterPro"/>
</dbReference>
<dbReference type="InterPro" id="IPR037274">
    <property type="entry name" value="Znf_CHY_sf"/>
</dbReference>
<feature type="transmembrane region" description="Helical" evidence="11">
    <location>
        <begin position="560"/>
        <end position="583"/>
    </location>
</feature>
<reference evidence="14 15" key="1">
    <citation type="submission" date="2016-02" db="EMBL/GenBank/DDBJ databases">
        <title>Genome analysis of coral dinoflagellate symbionts highlights evolutionary adaptations to a symbiotic lifestyle.</title>
        <authorList>
            <person name="Aranda M."/>
            <person name="Li Y."/>
            <person name="Liew Y.J."/>
            <person name="Baumgarten S."/>
            <person name="Simakov O."/>
            <person name="Wilson M."/>
            <person name="Piel J."/>
            <person name="Ashoor H."/>
            <person name="Bougouffa S."/>
            <person name="Bajic V.B."/>
            <person name="Ryu T."/>
            <person name="Ravasi T."/>
            <person name="Bayer T."/>
            <person name="Micklem G."/>
            <person name="Kim H."/>
            <person name="Bhak J."/>
            <person name="Lajeunesse T.C."/>
            <person name="Voolstra C.R."/>
        </authorList>
    </citation>
    <scope>NUCLEOTIDE SEQUENCE [LARGE SCALE GENOMIC DNA]</scope>
    <source>
        <strain evidence="14 15">CCMP2467</strain>
    </source>
</reference>
<feature type="transmembrane region" description="Helical" evidence="11">
    <location>
        <begin position="589"/>
        <end position="609"/>
    </location>
</feature>
<evidence type="ECO:0000256" key="4">
    <source>
        <dbReference type="ARBA" id="ARBA00022771"/>
    </source>
</evidence>
<evidence type="ECO:0000259" key="13">
    <source>
        <dbReference type="PROSITE" id="PS51266"/>
    </source>
</evidence>
<gene>
    <name evidence="14" type="ORF">AK812_SmicGene20511</name>
</gene>
<proteinExistence type="predicted"/>
<feature type="region of interest" description="Disordered" evidence="10">
    <location>
        <begin position="2733"/>
        <end position="2756"/>
    </location>
</feature>
<dbReference type="Pfam" id="PF01490">
    <property type="entry name" value="Aa_trans"/>
    <property type="match status" value="1"/>
</dbReference>
<dbReference type="CDD" id="cd00167">
    <property type="entry name" value="SANT"/>
    <property type="match status" value="1"/>
</dbReference>
<feature type="compositionally biased region" description="Polar residues" evidence="10">
    <location>
        <begin position="54"/>
        <end position="69"/>
    </location>
</feature>
<feature type="transmembrane region" description="Helical" evidence="11">
    <location>
        <begin position="2544"/>
        <end position="2564"/>
    </location>
</feature>
<feature type="transmembrane region" description="Helical" evidence="11">
    <location>
        <begin position="1745"/>
        <end position="1762"/>
    </location>
</feature>
<feature type="compositionally biased region" description="Basic residues" evidence="10">
    <location>
        <begin position="2805"/>
        <end position="2818"/>
    </location>
</feature>
<dbReference type="InterPro" id="IPR011010">
    <property type="entry name" value="DNA_brk_join_enz"/>
</dbReference>
<dbReference type="Gene3D" id="1.10.10.60">
    <property type="entry name" value="Homeodomain-like"/>
    <property type="match status" value="1"/>
</dbReference>
<comment type="subcellular location">
    <subcellularLocation>
        <location evidence="1">Membrane</location>
    </subcellularLocation>
</comment>
<dbReference type="GO" id="GO:0008270">
    <property type="term" value="F:zinc ion binding"/>
    <property type="evidence" value="ECO:0007669"/>
    <property type="project" value="UniProtKB-KW"/>
</dbReference>
<accession>A0A1Q9DPR4</accession>
<feature type="region of interest" description="Disordered" evidence="10">
    <location>
        <begin position="375"/>
        <end position="400"/>
    </location>
</feature>
<dbReference type="PANTHER" id="PTHR30348">
    <property type="entry name" value="UNCHARACTERIZED PROTEIN YECE"/>
    <property type="match status" value="1"/>
</dbReference>
<feature type="transmembrane region" description="Helical" evidence="11">
    <location>
        <begin position="2511"/>
        <end position="2532"/>
    </location>
</feature>
<dbReference type="PROSITE" id="PS50090">
    <property type="entry name" value="MYB_LIKE"/>
    <property type="match status" value="1"/>
</dbReference>
<dbReference type="Gene3D" id="1.10.443.10">
    <property type="entry name" value="Intergrase catalytic core"/>
    <property type="match status" value="1"/>
</dbReference>
<protein>
    <submittedName>
        <fullName evidence="14">Uncharacterized protein C18H10.09</fullName>
    </submittedName>
</protein>
<dbReference type="EMBL" id="LSRX01000443">
    <property type="protein sequence ID" value="OLP97155.1"/>
    <property type="molecule type" value="Genomic_DNA"/>
</dbReference>
<evidence type="ECO:0000256" key="10">
    <source>
        <dbReference type="SAM" id="MobiDB-lite"/>
    </source>
</evidence>
<feature type="region of interest" description="Disordered" evidence="10">
    <location>
        <begin position="1"/>
        <end position="69"/>
    </location>
</feature>
<evidence type="ECO:0000256" key="3">
    <source>
        <dbReference type="ARBA" id="ARBA00022723"/>
    </source>
</evidence>
<dbReference type="SUPFAM" id="SSF56349">
    <property type="entry name" value="DNA breaking-rejoining enzymes"/>
    <property type="match status" value="1"/>
</dbReference>
<feature type="transmembrane region" description="Helical" evidence="11">
    <location>
        <begin position="509"/>
        <end position="525"/>
    </location>
</feature>
<dbReference type="SUPFAM" id="SSF117396">
    <property type="entry name" value="TM1631-like"/>
    <property type="match status" value="1"/>
</dbReference>
<feature type="domain" description="Myb-like" evidence="12">
    <location>
        <begin position="866"/>
        <end position="914"/>
    </location>
</feature>
<feature type="transmembrane region" description="Helical" evidence="11">
    <location>
        <begin position="1311"/>
        <end position="1338"/>
    </location>
</feature>
<comment type="caution">
    <text evidence="14">The sequence shown here is derived from an EMBL/GenBank/DDBJ whole genome shotgun (WGS) entry which is preliminary data.</text>
</comment>
<dbReference type="Pfam" id="PF01904">
    <property type="entry name" value="DUF72"/>
    <property type="match status" value="1"/>
</dbReference>
<keyword evidence="4 9" id="KW-0863">Zinc-finger</keyword>
<dbReference type="OrthoDB" id="411372at2759"/>
<evidence type="ECO:0000256" key="2">
    <source>
        <dbReference type="ARBA" id="ARBA00022692"/>
    </source>
</evidence>
<keyword evidence="3" id="KW-0479">Metal-binding</keyword>
<dbReference type="InterPro" id="IPR008913">
    <property type="entry name" value="Znf_CHY"/>
</dbReference>
<dbReference type="Gene3D" id="3.20.20.410">
    <property type="entry name" value="Protein of unknown function UPF0759"/>
    <property type="match status" value="1"/>
</dbReference>
<evidence type="ECO:0000256" key="7">
    <source>
        <dbReference type="ARBA" id="ARBA00023136"/>
    </source>
</evidence>
<keyword evidence="7 11" id="KW-0472">Membrane</keyword>
<feature type="compositionally biased region" description="Basic residues" evidence="10">
    <location>
        <begin position="2733"/>
        <end position="2746"/>
    </location>
</feature>
<keyword evidence="15" id="KW-1185">Reference proteome</keyword>
<dbReference type="SUPFAM" id="SSF161219">
    <property type="entry name" value="CHY zinc finger-like"/>
    <property type="match status" value="1"/>
</dbReference>
<feature type="transmembrane region" description="Helical" evidence="11">
    <location>
        <begin position="1414"/>
        <end position="1434"/>
    </location>
</feature>
<evidence type="ECO:0000256" key="9">
    <source>
        <dbReference type="PROSITE-ProRule" id="PRU00601"/>
    </source>
</evidence>
<evidence type="ECO:0000256" key="6">
    <source>
        <dbReference type="ARBA" id="ARBA00022989"/>
    </source>
</evidence>
<keyword evidence="8" id="KW-0233">DNA recombination</keyword>
<evidence type="ECO:0000256" key="11">
    <source>
        <dbReference type="SAM" id="Phobius"/>
    </source>
</evidence>
<evidence type="ECO:0000259" key="12">
    <source>
        <dbReference type="PROSITE" id="PS50090"/>
    </source>
</evidence>
<evidence type="ECO:0000256" key="1">
    <source>
        <dbReference type="ARBA" id="ARBA00004370"/>
    </source>
</evidence>
<feature type="region of interest" description="Disordered" evidence="10">
    <location>
        <begin position="833"/>
        <end position="866"/>
    </location>
</feature>
<dbReference type="InterPro" id="IPR013762">
    <property type="entry name" value="Integrase-like_cat_sf"/>
</dbReference>
<name>A0A1Q9DPR4_SYMMI</name>
<dbReference type="InterPro" id="IPR001005">
    <property type="entry name" value="SANT/Myb"/>
</dbReference>
<feature type="region of interest" description="Disordered" evidence="10">
    <location>
        <begin position="954"/>
        <end position="977"/>
    </location>
</feature>
<evidence type="ECO:0000256" key="8">
    <source>
        <dbReference type="ARBA" id="ARBA00023172"/>
    </source>
</evidence>
<sequence>MPAAEASEASLAQGAEEGHEEGLLTGPGVGAFEDQEESKPLQAEVASAKERQPRGSNLTGTAPNPRNPLLSCTNIGSPFMASPTLGSLYVGTAGFSSAHWAGCFYPGNAKKGEDQLECYQETFWAVEVNSSFYGVPSTDTITCWRRRCAEGFLMGLKVPKTVTHDAGSPAAPAALESLRHFAQRVAGLGRHLGPVLFQCPRSLKADVKILQQVDTALAALPEEARLKDVAFEFRHASWFEDVEALGFLRSKNWALVQHPNALGRATSADTAQYETYALEPLQASRTADFVYVRLHGNNDAHQYRYTDEELSRYAQQLHDWRLQGLRVFCYLLNDDAGAAMPQNAKRLHELCCRLAGEAPPRGPKLAKQRSLRSFFAAKSSGEPPEKKQKTHPGELEEKRGSEILAVVQRSGYEDEYLDHGGRDLETLSELSEAPTDNASACAVPTSRAGSGQSSLTASLAPPSAMALVYPLLRLPRRGTAQTRCEAILNLLNNLLGAGLLAMPRAMADAGLVSGLFVMGLVAVANRHTLLQVLWMSHSVLGSEKCSYPELGRHVFGQKGLIAVLIGYILFTGGILSAYLVVLVDLFRQLTSLAVAPRFVLVAVAVLVCLPGASLRSLMQNLTFEIGAFDKQRKHTCRCDISCFEAMARDKPMDMGKQQLKWEKKKEKMEKREKTERGAMRKTEKDLKKLQKEELQREQKDDRQRATDPRVHVARAALTVLYAVSVVLGLRRWAEESSEAPLSQWMAWLSVLTLLWILLLTAVEAWQARLEKVAAQKDAADAIKDTLERKHQEKEREAQSHERRQLLQREARERQLRREEEEATALNAARELARSLKRQREEQEAAERKAKKEMAAQQEGSRDEHGWTQTEYQALKQAVRQYPESWSHSRKQRWEMIASEVGRHGARACEECFARLEAQKISETESKGGKDLKESAPRGLEDDLDWLEDASATASLDWLPTEEDDEEEEEEDQEIHRERMPIELEPDHKGTEIRLEGIKTMQGCATVQLELLHLQLACSDCRSTAKVYLSGADEDAADAKLWCEGCSGLIAARLRPTLLHPASSRLCYVDCVRCRVTDVLPSVLMSACDKCHAENVHKNEFVRNRGIDGTCFECHTKYAFRAESIRIDEITPCDPGGRSTGAKKSTDDPMDELAEELRYLRKKAKSDPRQQLIKLGSPLPQMGACRHFKKSYKWYRFACCGRAFPCPQCHADSGCPAAGLGAQASRMICGKCSMEQSYSPARPCEKCGFAMVAKGSAHWDDGGGTRNITAMSTKDSKKFKGGLRQANSKNKTSSSKAERVGVKAKARSLRHVALVSAVCMLGVCCLVVILTCVCVGDVLSPNLVNAPVEDPGRPGDVDILRGDFRRLLSGAALFSLQFSVQAGGIEVLSHLGPEGEQEDEEVVAPLMAAEDISQIAFLIALVFSAVTGTAAYLRFGDKVAGNVLLDFSPVPPFDAILDFIRLRQSHANLLRRFTRGQAVSGSLQIQVVICSFAFIMVPCRSAAVDVFALGRRNDSGGPEALPKLERDSVNELFSLCALAPLLQTDWRVGYADFLFSMDASPDGAGLCAAALPQETVKELWRYSEQKGFYTKLLEPASAILAAAGLDDDPGTAFVEDIDDTHVSGLSFGSEPLPLRRPVSTPAGFLHLFASGPSWSRAHSLAGLSPVSLGSAGLSGEIRFESLALDSVFHGLCGLVSSGALFDLHVSAPALSFLPRGRCRARSEADPSASTAPGRELGLHNRLARRLCFLLCIAASSGVFFSVAQPACSLMFRLHCFRGLVALGAVLSYACSCDFGAPFKRALVVLHNKPWLLELGECGGGCRCPAGAVHFRVAGSFSAASARQFEASCSPSSAAVFGRSPRVGELVASFCSDYPCALASRAASGSALAATTGMVAPMPASALLRTLKALGFSVVGPEFLSCDGSGFRLRAFHDDPEWIGELADCLEFVELLRYKFAGPGHINVLECRAYKTWIKWCAKRHPRCRLLGLIDSRVLLGAAAKGRSASAALCRVLRSSLPYVLGAGLYPGGLHVYSAQNRADGPSRGAPPSPPSKAWPAWLVSLAAGDTAPFDLVCASAAVLRRLGRWVRLLLLLAGDVERHPGPRHTGGPRGSLDLQSGFASSTRQKMSKALDAFVFWLESVHGLSLAAVTGSASSAALALRAFGLHLYSGGFPRYLLVYAITSIQDRFPEYRSHLSPAWQIDRKWQLAEPGECRPVISQPILQASVALAICWGWYDWAALTCVGFLCMLHPSEMIPLLRQDLVFPADALSPDPVAYVHIRNPKTQRFARRQHARLEDPSVLALLHALYFDFPLSARLFRGSMHVYRRQWNCIMARLGVPHQLSQRGATPGVLRGSGATFLYLETEDLPLVAWRGRWSKSKTVEFYLQEVAAQLLLHRLPSWARERIRTLASFSRRLLDLVIASCSRGAKALALTLGRFATAGSRGAKALALTLGRFATAGSRGAKALALTSGRFATAGSPGICCLTDKFHSLNAVILAICALVAWLISDLSKVLTFVGVWATMALAFVLPGAFTIELRRRQEGMPLVCAANIVPILLIAFGLLVAFTSTLDLFIGGHRHCLRAPRSPASSMAFTPVPGINKDDATTLIPVPPNKPKGLSPRSLMALRSQRFTPSPTDTQQNAGPGFFDELCSSQEKGAPVSPSLLQLQGFHEQKVKVRKRLHGSALCWGRQEEREVKVREDEEDGAEGFFEAAFWVCDEENYTWLQRGFQGRKTKRGCKDHRKGKGNGRKGSGGRCFFKKRKGRSHLTNDTTDAWQADGHWHDDSWQESSWEDWSWDYSEESYAAKGKGKKGKKGKGKGKYGKDGKDGQGGSKDGAAQLADAAQSKISTTAATTFFVGHSNFYNLSVMATENHEAFITQPLTRTRAEVRGSDGDRNSELTEMFWDLHDIFDDDCTRNAAEEAQKEPGPSEDLA</sequence>
<keyword evidence="5" id="KW-0862">Zinc</keyword>
<dbReference type="InterPro" id="IPR036520">
    <property type="entry name" value="UPF0759_sf"/>
</dbReference>
<feature type="transmembrane region" description="Helical" evidence="11">
    <location>
        <begin position="744"/>
        <end position="762"/>
    </location>
</feature>
<evidence type="ECO:0000313" key="14">
    <source>
        <dbReference type="EMBL" id="OLP97155.1"/>
    </source>
</evidence>
<feature type="region of interest" description="Disordered" evidence="10">
    <location>
        <begin position="656"/>
        <end position="707"/>
    </location>
</feature>
<feature type="region of interest" description="Disordered" evidence="10">
    <location>
        <begin position="431"/>
        <end position="455"/>
    </location>
</feature>
<dbReference type="PROSITE" id="PS51266">
    <property type="entry name" value="ZF_CHY"/>
    <property type="match status" value="1"/>
</dbReference>
<dbReference type="Proteomes" id="UP000186817">
    <property type="component" value="Unassembled WGS sequence"/>
</dbReference>
<dbReference type="InterPro" id="IPR013057">
    <property type="entry name" value="AA_transpt_TM"/>
</dbReference>